<keyword evidence="3" id="KW-1185">Reference proteome</keyword>
<dbReference type="EMBL" id="CP073721">
    <property type="protein sequence ID" value="UWZ36622.1"/>
    <property type="molecule type" value="Genomic_DNA"/>
</dbReference>
<reference evidence="2" key="1">
    <citation type="submission" date="2021-04" db="EMBL/GenBank/DDBJ databases">
        <title>Biosynthetic gene clusters of Dactylosporangioum roseum.</title>
        <authorList>
            <person name="Hartkoorn R.C."/>
            <person name="Beaudoing E."/>
            <person name="Hot D."/>
            <person name="Moureu S."/>
        </authorList>
    </citation>
    <scope>NUCLEOTIDE SEQUENCE</scope>
    <source>
        <strain evidence="2">NRRL B-16295</strain>
    </source>
</reference>
<feature type="transmembrane region" description="Helical" evidence="1">
    <location>
        <begin position="83"/>
        <end position="103"/>
    </location>
</feature>
<evidence type="ECO:0000313" key="2">
    <source>
        <dbReference type="EMBL" id="UWZ36622.1"/>
    </source>
</evidence>
<evidence type="ECO:0000313" key="3">
    <source>
        <dbReference type="Proteomes" id="UP001058271"/>
    </source>
</evidence>
<accession>A0ABY5Z571</accession>
<dbReference type="Proteomes" id="UP001058271">
    <property type="component" value="Chromosome"/>
</dbReference>
<evidence type="ECO:0000256" key="1">
    <source>
        <dbReference type="SAM" id="Phobius"/>
    </source>
</evidence>
<sequence length="104" mass="10926">MLPALLLTLAVEVPLYTAALVALGLATPWRAAALGALVNLLTHPALWWFLAPRPSATRFWAAEAMVVVVEALALSVVVRRDALLLVVTSVGANACSVLMGLLVL</sequence>
<dbReference type="RefSeq" id="WP_260725968.1">
    <property type="nucleotide sequence ID" value="NZ_BAAABS010000093.1"/>
</dbReference>
<feature type="transmembrane region" description="Helical" evidence="1">
    <location>
        <begin position="59"/>
        <end position="77"/>
    </location>
</feature>
<name>A0ABY5Z571_9ACTN</name>
<keyword evidence="1" id="KW-1133">Transmembrane helix</keyword>
<keyword evidence="1" id="KW-0472">Membrane</keyword>
<organism evidence="2 3">
    <name type="scientific">Dactylosporangium roseum</name>
    <dbReference type="NCBI Taxonomy" id="47989"/>
    <lineage>
        <taxon>Bacteria</taxon>
        <taxon>Bacillati</taxon>
        <taxon>Actinomycetota</taxon>
        <taxon>Actinomycetes</taxon>
        <taxon>Micromonosporales</taxon>
        <taxon>Micromonosporaceae</taxon>
        <taxon>Dactylosporangium</taxon>
    </lineage>
</organism>
<proteinExistence type="predicted"/>
<gene>
    <name evidence="2" type="ORF">Drose_37445</name>
</gene>
<protein>
    <submittedName>
        <fullName evidence="2">Uncharacterized protein</fullName>
    </submittedName>
</protein>
<keyword evidence="1" id="KW-0812">Transmembrane</keyword>
<feature type="transmembrane region" description="Helical" evidence="1">
    <location>
        <begin position="29"/>
        <end position="50"/>
    </location>
</feature>